<dbReference type="Proteomes" id="UP000765509">
    <property type="component" value="Unassembled WGS sequence"/>
</dbReference>
<reference evidence="2" key="1">
    <citation type="submission" date="2021-03" db="EMBL/GenBank/DDBJ databases">
        <title>Draft genome sequence of rust myrtle Austropuccinia psidii MF-1, a brazilian biotype.</title>
        <authorList>
            <person name="Quecine M.C."/>
            <person name="Pachon D.M.R."/>
            <person name="Bonatelli M.L."/>
            <person name="Correr F.H."/>
            <person name="Franceschini L.M."/>
            <person name="Leite T.F."/>
            <person name="Margarido G.R.A."/>
            <person name="Almeida C.A."/>
            <person name="Ferrarezi J.A."/>
            <person name="Labate C.A."/>
        </authorList>
    </citation>
    <scope>NUCLEOTIDE SEQUENCE</scope>
    <source>
        <strain evidence="2">MF-1</strain>
    </source>
</reference>
<organism evidence="2 3">
    <name type="scientific">Austropuccinia psidii MF-1</name>
    <dbReference type="NCBI Taxonomy" id="1389203"/>
    <lineage>
        <taxon>Eukaryota</taxon>
        <taxon>Fungi</taxon>
        <taxon>Dikarya</taxon>
        <taxon>Basidiomycota</taxon>
        <taxon>Pucciniomycotina</taxon>
        <taxon>Pucciniomycetes</taxon>
        <taxon>Pucciniales</taxon>
        <taxon>Sphaerophragmiaceae</taxon>
        <taxon>Austropuccinia</taxon>
    </lineage>
</organism>
<evidence type="ECO:0000313" key="3">
    <source>
        <dbReference type="Proteomes" id="UP000765509"/>
    </source>
</evidence>
<accession>A0A9Q3IXU3</accession>
<evidence type="ECO:0000256" key="1">
    <source>
        <dbReference type="SAM" id="MobiDB-lite"/>
    </source>
</evidence>
<evidence type="ECO:0000313" key="2">
    <source>
        <dbReference type="EMBL" id="MBW0551921.1"/>
    </source>
</evidence>
<keyword evidence="3" id="KW-1185">Reference proteome</keyword>
<feature type="non-terminal residue" evidence="2">
    <location>
        <position position="50"/>
    </location>
</feature>
<name>A0A9Q3IXU3_9BASI</name>
<proteinExistence type="predicted"/>
<comment type="caution">
    <text evidence="2">The sequence shown here is derived from an EMBL/GenBank/DDBJ whole genome shotgun (WGS) entry which is preliminary data.</text>
</comment>
<dbReference type="EMBL" id="AVOT02057885">
    <property type="protein sequence ID" value="MBW0551921.1"/>
    <property type="molecule type" value="Genomic_DNA"/>
</dbReference>
<sequence>MNDPFPLRIEQNQLNPPLQDSPIPSLPCEKTPWQPTPGLSGTQWFEDLFH</sequence>
<dbReference type="AlphaFoldDB" id="A0A9Q3IXU3"/>
<feature type="region of interest" description="Disordered" evidence="1">
    <location>
        <begin position="1"/>
        <end position="42"/>
    </location>
</feature>
<gene>
    <name evidence="2" type="ORF">O181_091636</name>
</gene>
<protein>
    <submittedName>
        <fullName evidence="2">Uncharacterized protein</fullName>
    </submittedName>
</protein>